<dbReference type="InterPro" id="IPR029057">
    <property type="entry name" value="PRTase-like"/>
</dbReference>
<dbReference type="RefSeq" id="WP_101624570.1">
    <property type="nucleotide sequence ID" value="NZ_FXZC01000005.1"/>
</dbReference>
<protein>
    <submittedName>
        <fullName evidence="1">Predicted amidophosphoribosyltransferases</fullName>
    </submittedName>
</protein>
<dbReference type="SUPFAM" id="SSF53271">
    <property type="entry name" value="PRTase-like"/>
    <property type="match status" value="1"/>
</dbReference>
<evidence type="ECO:0000313" key="2">
    <source>
        <dbReference type="Proteomes" id="UP000234333"/>
    </source>
</evidence>
<dbReference type="GO" id="GO:0016757">
    <property type="term" value="F:glycosyltransferase activity"/>
    <property type="evidence" value="ECO:0007669"/>
    <property type="project" value="UniProtKB-KW"/>
</dbReference>
<name>A0A2H1JVM7_9MICO</name>
<dbReference type="InterPro" id="IPR051910">
    <property type="entry name" value="ComF/GntX_DNA_util-trans"/>
</dbReference>
<dbReference type="GeneID" id="99772380"/>
<proteinExistence type="predicted"/>
<dbReference type="EMBL" id="FXZC01000005">
    <property type="protein sequence ID" value="SMX91585.1"/>
    <property type="molecule type" value="Genomic_DNA"/>
</dbReference>
<evidence type="ECO:0000313" key="1">
    <source>
        <dbReference type="EMBL" id="SMX91585.1"/>
    </source>
</evidence>
<keyword evidence="1" id="KW-0808">Transferase</keyword>
<dbReference type="PANTHER" id="PTHR47505:SF1">
    <property type="entry name" value="DNA UTILIZATION PROTEIN YHGH"/>
    <property type="match status" value="1"/>
</dbReference>
<dbReference type="AlphaFoldDB" id="A0A2H1JVM7"/>
<sequence length="232" mass="24662">MGLLSELSELFLPRRCAGCGRETVSLCTTCLQLLGGIPRAMETRYATLPVVGVSEYNSRLSHMVVNFKDNGRRDILDPLALGLARSIVAALDLVGHSGGPVRVVPAPSSEQAKRRRGGSHTAVLARRAAALSPELSLVVADVLVARRRHDQVGLGAHARAKNARQSQFLIPDYAAEIGREMPTTLLVDDFSTTGATLAESTRVLTSVQVRPTAAAVIGLGRGGTRFVSPFTV</sequence>
<reference evidence="2" key="1">
    <citation type="submission" date="2017-03" db="EMBL/GenBank/DDBJ databases">
        <authorList>
            <person name="Monnet C."/>
        </authorList>
    </citation>
    <scope>NUCLEOTIDE SEQUENCE [LARGE SCALE GENOMIC DNA]</scope>
    <source>
        <strain evidence="2">CIP 102111</strain>
    </source>
</reference>
<dbReference type="Proteomes" id="UP000234333">
    <property type="component" value="Unassembled WGS sequence"/>
</dbReference>
<gene>
    <name evidence="1" type="ORF">BC102111_02640</name>
</gene>
<dbReference type="PANTHER" id="PTHR47505">
    <property type="entry name" value="DNA UTILIZATION PROTEIN YHGH"/>
    <property type="match status" value="1"/>
</dbReference>
<keyword evidence="1" id="KW-0328">Glycosyltransferase</keyword>
<accession>A0A2H1JVM7</accession>
<organism evidence="1 2">
    <name type="scientific">Brevibacterium casei CIP 102111</name>
    <dbReference type="NCBI Taxonomy" id="1255625"/>
    <lineage>
        <taxon>Bacteria</taxon>
        <taxon>Bacillati</taxon>
        <taxon>Actinomycetota</taxon>
        <taxon>Actinomycetes</taxon>
        <taxon>Micrococcales</taxon>
        <taxon>Brevibacteriaceae</taxon>
        <taxon>Brevibacterium</taxon>
    </lineage>
</organism>